<evidence type="ECO:0000256" key="1">
    <source>
        <dbReference type="SAM" id="MobiDB-lite"/>
    </source>
</evidence>
<organism evidence="3 4">
    <name type="scientific">Ecytonucleospora hepatopenaei</name>
    <dbReference type="NCBI Taxonomy" id="646526"/>
    <lineage>
        <taxon>Eukaryota</taxon>
        <taxon>Fungi</taxon>
        <taxon>Fungi incertae sedis</taxon>
        <taxon>Microsporidia</taxon>
        <taxon>Enterocytozoonidae</taxon>
        <taxon>Ecytonucleospora</taxon>
    </lineage>
</organism>
<sequence length="936" mass="111298">MENVIKEIFKLSPSNNKEIKMLLGRLSQISLSEAYNKIFKIRMSNKDALFFLNIMDRFPMMIDTDLLVSFKCQQNDKYTSQCLLVYFRLAVKYLYHLDNTCILSQKNKIDLFLKFMFIFEENIIKDLSVYDSFKKLLNNEFLTIFIENKCYRKFGFLKEFLVDFYERLGDGIFKIGYDCSEYRHLIYELSPNKYLIEWSRNMRMAEEFYFFDCVKFKCDRTKERNFDDFLTEMTFDMTEYAKESEVLNGEFLFDFEKIKEIEDFVKNKRRDKVLFLDEVKKLNEENILDKTSDFRAFYLCKEVSLKALGEILCKAKNAEILRKWCEIFNFEKMDLLEALRIFLGSFQLSGESQVIDRVIQIFADRYVKCNFMDDTEKIKEGFFKVAYSFVFLNTMLYKVPNDKKMTFKDFFEKTATELFTEEEMKRFYDSLVIQELSFPLSWSDGYEKYLVSKSFDFDVKIDINYVYVAYKQMFIDNEDMFINISIKKYFTLCNLFKRTDLFLRKLRFMIDDEGDMNDVLDGLGYVLENLILSKEDVELFRKSFLIIEKPKSNSMFKRFGSNKKLSVSSSNQNVFNKLCSIEFKEKSIFEKNVKMLQTCENSELIKNFTNILILNNIYLLEDLTLLDDDTKYKYVMQIPEKFEFLEHKEKLLILKKVYESNDIKLHEVFYNYLVDVISLDNNENSAELFDLLILALQKYNYTSPWEKCTLDVFGLCVDICEGENGEIYFKEKFENELKSNSAFQKWCGLQKNSVLNSAWVKKAILEENKDKNKSEICDFYKITYFLSKLTILCEGRVTSNENIFLDMYSEEFEYFTKLLLFILNHNFFVNGINATINIKNISKIFSNKIKCISKIEMNDIFVAEILELGEKLLTCGLIHKSTVSKIKENITKKQRDLYEEDTSAKNKDKESETKEKGDHSDSQNDFKKSNENIFSL</sequence>
<dbReference type="EMBL" id="MNPJ01000017">
    <property type="protein sequence ID" value="OQS54714.1"/>
    <property type="molecule type" value="Genomic_DNA"/>
</dbReference>
<dbReference type="InterPro" id="IPR035999">
    <property type="entry name" value="Sec7_dom_sf"/>
</dbReference>
<feature type="compositionally biased region" description="Basic and acidic residues" evidence="1">
    <location>
        <begin position="897"/>
        <end position="930"/>
    </location>
</feature>
<feature type="domain" description="SEC7" evidence="2">
    <location>
        <begin position="242"/>
        <end position="434"/>
    </location>
</feature>
<gene>
    <name evidence="3" type="ORF">EHP00_994</name>
</gene>
<dbReference type="PROSITE" id="PS50190">
    <property type="entry name" value="SEC7"/>
    <property type="match status" value="1"/>
</dbReference>
<accession>A0A1W0E632</accession>
<dbReference type="OrthoDB" id="430364at2759"/>
<dbReference type="GO" id="GO:0005085">
    <property type="term" value="F:guanyl-nucleotide exchange factor activity"/>
    <property type="evidence" value="ECO:0007669"/>
    <property type="project" value="InterPro"/>
</dbReference>
<keyword evidence="4" id="KW-1185">Reference proteome</keyword>
<name>A0A1W0E632_9MICR</name>
<evidence type="ECO:0000313" key="4">
    <source>
        <dbReference type="Proteomes" id="UP000192758"/>
    </source>
</evidence>
<dbReference type="InterPro" id="IPR000904">
    <property type="entry name" value="Sec7_dom"/>
</dbReference>
<dbReference type="PANTHER" id="PTHR10663">
    <property type="entry name" value="GUANYL-NUCLEOTIDE EXCHANGE FACTOR"/>
    <property type="match status" value="1"/>
</dbReference>
<dbReference type="InterPro" id="IPR023394">
    <property type="entry name" value="Sec7_C_sf"/>
</dbReference>
<dbReference type="SMART" id="SM00222">
    <property type="entry name" value="Sec7"/>
    <property type="match status" value="1"/>
</dbReference>
<reference evidence="3 4" key="1">
    <citation type="journal article" date="2017" name="Environ. Microbiol.">
        <title>Decay of the glycolytic pathway and adaptation to intranuclear parasitism within Enterocytozoonidae microsporidia.</title>
        <authorList>
            <person name="Wiredu Boakye D."/>
            <person name="Jaroenlak P."/>
            <person name="Prachumwat A."/>
            <person name="Williams T.A."/>
            <person name="Bateman K.S."/>
            <person name="Itsathitphaisarn O."/>
            <person name="Sritunyalucksana K."/>
            <person name="Paszkiewicz K.H."/>
            <person name="Moore K.A."/>
            <person name="Stentiford G.D."/>
            <person name="Williams B.A."/>
        </authorList>
    </citation>
    <scope>NUCLEOTIDE SEQUENCE [LARGE SCALE GENOMIC DNA]</scope>
    <source>
        <strain evidence="3 4">TH1</strain>
    </source>
</reference>
<protein>
    <recommendedName>
        <fullName evidence="2">SEC7 domain-containing protein</fullName>
    </recommendedName>
</protein>
<dbReference type="VEuPathDB" id="MicrosporidiaDB:EHP00_994"/>
<proteinExistence type="predicted"/>
<dbReference type="AlphaFoldDB" id="A0A1W0E632"/>
<dbReference type="Pfam" id="PF01369">
    <property type="entry name" value="Sec7"/>
    <property type="match status" value="1"/>
</dbReference>
<dbReference type="GO" id="GO:0032012">
    <property type="term" value="P:regulation of ARF protein signal transduction"/>
    <property type="evidence" value="ECO:0007669"/>
    <property type="project" value="InterPro"/>
</dbReference>
<dbReference type="SUPFAM" id="SSF48425">
    <property type="entry name" value="Sec7 domain"/>
    <property type="match status" value="1"/>
</dbReference>
<dbReference type="Proteomes" id="UP000192758">
    <property type="component" value="Unassembled WGS sequence"/>
</dbReference>
<evidence type="ECO:0000259" key="2">
    <source>
        <dbReference type="PROSITE" id="PS50190"/>
    </source>
</evidence>
<feature type="region of interest" description="Disordered" evidence="1">
    <location>
        <begin position="897"/>
        <end position="936"/>
    </location>
</feature>
<evidence type="ECO:0000313" key="3">
    <source>
        <dbReference type="EMBL" id="OQS54714.1"/>
    </source>
</evidence>
<comment type="caution">
    <text evidence="3">The sequence shown here is derived from an EMBL/GenBank/DDBJ whole genome shotgun (WGS) entry which is preliminary data.</text>
</comment>
<dbReference type="STRING" id="646526.A0A1W0E632"/>
<dbReference type="Gene3D" id="1.10.1000.11">
    <property type="entry name" value="Arf Nucleotide-binding Site Opener,domain 2"/>
    <property type="match status" value="1"/>
</dbReference>